<dbReference type="SUPFAM" id="SSF51735">
    <property type="entry name" value="NAD(P)-binding Rossmann-fold domains"/>
    <property type="match status" value="1"/>
</dbReference>
<dbReference type="InterPro" id="IPR036291">
    <property type="entry name" value="NAD(P)-bd_dom_sf"/>
</dbReference>
<sequence>MLPNFNVILIGAGEVNFGSVEGPWNHVRKLKDRLQIIALVDPDVDRAKFALESKSKGDQAASYVNALIAIKSMPCRFEGKDLNILPNSLVILGSPPQFRGSHIPGKDLELQIMEAFPGCPVFVEKPVTASLPEECWRVSKQMNQSNVLIGVGYVLRYLRAVQKIKEIIRENNLVVMGTNARYVMAYEYARKLSWWNKSLSGGPIIEQATHFCDLSRYFGGEVILDSVTAHTVEHDDSPGLLSAKRFDEDLIPPESRIPRLTSASWKYISGAVGSLMHVIALHDTTYDTEFEVYADGFRLKLVDPYGSPTLYLRRPGIKEEETYKFEEDDPFFSEISTFVDAIEARAPKHNILSSYEDALRTYEFTWQIREASDTCIRKPGNGI</sequence>
<dbReference type="InterPro" id="IPR013944">
    <property type="entry name" value="OxRdtase_put_C"/>
</dbReference>
<dbReference type="Gene3D" id="3.30.360.10">
    <property type="entry name" value="Dihydrodipicolinate Reductase, domain 2"/>
    <property type="match status" value="1"/>
</dbReference>
<feature type="domain" description="Gfo/Idh/MocA-like oxidoreductase N-terminal" evidence="1">
    <location>
        <begin position="5"/>
        <end position="153"/>
    </location>
</feature>
<name>A0A0C9T2G4_SPHS4</name>
<keyword evidence="4" id="KW-1185">Reference proteome</keyword>
<evidence type="ECO:0000259" key="2">
    <source>
        <dbReference type="Pfam" id="PF08635"/>
    </source>
</evidence>
<dbReference type="EMBL" id="KN837861">
    <property type="protein sequence ID" value="KIJ22963.1"/>
    <property type="molecule type" value="Genomic_DNA"/>
</dbReference>
<dbReference type="PANTHER" id="PTHR43249">
    <property type="entry name" value="UDP-N-ACETYL-2-AMINO-2-DEOXY-D-GLUCURONATE OXIDASE"/>
    <property type="match status" value="1"/>
</dbReference>
<dbReference type="Gene3D" id="3.40.50.720">
    <property type="entry name" value="NAD(P)-binding Rossmann-like Domain"/>
    <property type="match status" value="1"/>
</dbReference>
<dbReference type="Pfam" id="PF08635">
    <property type="entry name" value="ox_reductase_C"/>
    <property type="match status" value="1"/>
</dbReference>
<dbReference type="GO" id="GO:0000166">
    <property type="term" value="F:nucleotide binding"/>
    <property type="evidence" value="ECO:0007669"/>
    <property type="project" value="InterPro"/>
</dbReference>
<dbReference type="SUPFAM" id="SSF55347">
    <property type="entry name" value="Glyceraldehyde-3-phosphate dehydrogenase-like, C-terminal domain"/>
    <property type="match status" value="1"/>
</dbReference>
<dbReference type="InterPro" id="IPR052515">
    <property type="entry name" value="Gfo/Idh/MocA_Oxidoreductase"/>
</dbReference>
<accession>A0A0C9T2G4</accession>
<dbReference type="InterPro" id="IPR000683">
    <property type="entry name" value="Gfo/Idh/MocA-like_OxRdtase_N"/>
</dbReference>
<dbReference type="Pfam" id="PF01408">
    <property type="entry name" value="GFO_IDH_MocA"/>
    <property type="match status" value="1"/>
</dbReference>
<feature type="domain" description="Oxidoreductase putative C-terminal" evidence="2">
    <location>
        <begin position="156"/>
        <end position="297"/>
    </location>
</feature>
<dbReference type="PANTHER" id="PTHR43249:SF1">
    <property type="entry name" value="D-GLUCOSIDE 3-DEHYDROGENASE"/>
    <property type="match status" value="1"/>
</dbReference>
<evidence type="ECO:0000259" key="1">
    <source>
        <dbReference type="Pfam" id="PF01408"/>
    </source>
</evidence>
<reference evidence="3 4" key="1">
    <citation type="submission" date="2014-06" db="EMBL/GenBank/DDBJ databases">
        <title>Evolutionary Origins and Diversification of the Mycorrhizal Mutualists.</title>
        <authorList>
            <consortium name="DOE Joint Genome Institute"/>
            <consortium name="Mycorrhizal Genomics Consortium"/>
            <person name="Kohler A."/>
            <person name="Kuo A."/>
            <person name="Nagy L.G."/>
            <person name="Floudas D."/>
            <person name="Copeland A."/>
            <person name="Barry K.W."/>
            <person name="Cichocki N."/>
            <person name="Veneault-Fourrey C."/>
            <person name="LaButti K."/>
            <person name="Lindquist E.A."/>
            <person name="Lipzen A."/>
            <person name="Lundell T."/>
            <person name="Morin E."/>
            <person name="Murat C."/>
            <person name="Riley R."/>
            <person name="Ohm R."/>
            <person name="Sun H."/>
            <person name="Tunlid A."/>
            <person name="Henrissat B."/>
            <person name="Grigoriev I.V."/>
            <person name="Hibbett D.S."/>
            <person name="Martin F."/>
        </authorList>
    </citation>
    <scope>NUCLEOTIDE SEQUENCE [LARGE SCALE GENOMIC DNA]</scope>
    <source>
        <strain evidence="3 4">SS14</strain>
    </source>
</reference>
<proteinExistence type="predicted"/>
<protein>
    <submittedName>
        <fullName evidence="3">Uncharacterized protein</fullName>
    </submittedName>
</protein>
<dbReference type="AlphaFoldDB" id="A0A0C9T2G4"/>
<evidence type="ECO:0000313" key="3">
    <source>
        <dbReference type="EMBL" id="KIJ22963.1"/>
    </source>
</evidence>
<dbReference type="HOGENOM" id="CLU_039338_0_0_1"/>
<dbReference type="OrthoDB" id="10250282at2759"/>
<dbReference type="Proteomes" id="UP000054279">
    <property type="component" value="Unassembled WGS sequence"/>
</dbReference>
<gene>
    <name evidence="3" type="ORF">M422DRAFT_196495</name>
</gene>
<evidence type="ECO:0000313" key="4">
    <source>
        <dbReference type="Proteomes" id="UP000054279"/>
    </source>
</evidence>
<organism evidence="3 4">
    <name type="scientific">Sphaerobolus stellatus (strain SS14)</name>
    <dbReference type="NCBI Taxonomy" id="990650"/>
    <lineage>
        <taxon>Eukaryota</taxon>
        <taxon>Fungi</taxon>
        <taxon>Dikarya</taxon>
        <taxon>Basidiomycota</taxon>
        <taxon>Agaricomycotina</taxon>
        <taxon>Agaricomycetes</taxon>
        <taxon>Phallomycetidae</taxon>
        <taxon>Geastrales</taxon>
        <taxon>Sphaerobolaceae</taxon>
        <taxon>Sphaerobolus</taxon>
    </lineage>
</organism>